<dbReference type="PANTHER" id="PTHR36015">
    <property type="entry name" value="HOLLIDAY JUNCTION RESOLVASE MOC1, CHLOROPLASTIC-RELATED"/>
    <property type="match status" value="1"/>
</dbReference>
<dbReference type="InterPro" id="IPR045290">
    <property type="entry name" value="MOC1-like"/>
</dbReference>
<sequence>MLIAGIDPGKKGGIAFISLDNFAVIGIFPMKDTCTLAELFRKHRGEITRCFVEKQHPYPKQGAVSSGKLMKHYGEILGILTALQIPFEEIPPQRWQSYIHGSKHKRKPRSEKKKASIMKAKQLFPGVEIKGDGEAEALLIAEYGRRLIGGRVEEGVSP</sequence>
<accession>A0A1R1MJE8</accession>
<dbReference type="GO" id="GO:0003676">
    <property type="term" value="F:nucleic acid binding"/>
    <property type="evidence" value="ECO:0007669"/>
    <property type="project" value="InterPro"/>
</dbReference>
<keyword evidence="2" id="KW-1185">Reference proteome</keyword>
<dbReference type="STRING" id="1914305.BLW93_07930"/>
<dbReference type="RefSeq" id="WP_076713557.1">
    <property type="nucleotide sequence ID" value="NZ_MOEN01000037.1"/>
</dbReference>
<gene>
    <name evidence="1" type="ORF">BLW93_07930</name>
</gene>
<dbReference type="SUPFAM" id="SSF53098">
    <property type="entry name" value="Ribonuclease H-like"/>
    <property type="match status" value="1"/>
</dbReference>
<dbReference type="EMBL" id="MOEN01000037">
    <property type="protein sequence ID" value="OMH39945.1"/>
    <property type="molecule type" value="Genomic_DNA"/>
</dbReference>
<dbReference type="GO" id="GO:0008821">
    <property type="term" value="F:crossover junction DNA endonuclease activity"/>
    <property type="evidence" value="ECO:0007669"/>
    <property type="project" value="InterPro"/>
</dbReference>
<dbReference type="PANTHER" id="PTHR36015:SF6">
    <property type="entry name" value="HOLLIDAY JUNCTION RESOLVASE MOC1, CHLOROPLASTIC-RELATED"/>
    <property type="match status" value="1"/>
</dbReference>
<dbReference type="AlphaFoldDB" id="A0A1R1MJE8"/>
<proteinExistence type="predicted"/>
<dbReference type="OrthoDB" id="573331at2"/>
<dbReference type="Gene3D" id="3.30.420.10">
    <property type="entry name" value="Ribonuclease H-like superfamily/Ribonuclease H"/>
    <property type="match status" value="1"/>
</dbReference>
<name>A0A1R1MJE8_9BACT</name>
<dbReference type="Proteomes" id="UP000187408">
    <property type="component" value="Unassembled WGS sequence"/>
</dbReference>
<dbReference type="InterPro" id="IPR036397">
    <property type="entry name" value="RNaseH_sf"/>
</dbReference>
<organism evidence="1 2">
    <name type="scientific">Desulfurobacterium indicum</name>
    <dbReference type="NCBI Taxonomy" id="1914305"/>
    <lineage>
        <taxon>Bacteria</taxon>
        <taxon>Pseudomonadati</taxon>
        <taxon>Aquificota</taxon>
        <taxon>Aquificia</taxon>
        <taxon>Desulfurobacteriales</taxon>
        <taxon>Desulfurobacteriaceae</taxon>
        <taxon>Desulfurobacterium</taxon>
    </lineage>
</organism>
<dbReference type="CDD" id="cd22992">
    <property type="entry name" value="MOC1"/>
    <property type="match status" value="1"/>
</dbReference>
<evidence type="ECO:0000313" key="2">
    <source>
        <dbReference type="Proteomes" id="UP000187408"/>
    </source>
</evidence>
<dbReference type="InterPro" id="IPR012337">
    <property type="entry name" value="RNaseH-like_sf"/>
</dbReference>
<evidence type="ECO:0000313" key="1">
    <source>
        <dbReference type="EMBL" id="OMH39945.1"/>
    </source>
</evidence>
<protein>
    <submittedName>
        <fullName evidence="1">Uncharacterized protein</fullName>
    </submittedName>
</protein>
<comment type="caution">
    <text evidence="1">The sequence shown here is derived from an EMBL/GenBank/DDBJ whole genome shotgun (WGS) entry which is preliminary data.</text>
</comment>
<reference evidence="1 2" key="1">
    <citation type="submission" date="2016-10" db="EMBL/GenBank/DDBJ databases">
        <title>Genome sequence of a sulfur-reducing bacterium Desulfurobacterium indicum K6013.</title>
        <authorList>
            <person name="Cao J."/>
            <person name="Shao Z."/>
            <person name="Alain K."/>
            <person name="Jebbar M."/>
        </authorList>
    </citation>
    <scope>NUCLEOTIDE SEQUENCE [LARGE SCALE GENOMIC DNA]</scope>
    <source>
        <strain evidence="1 2">K6013</strain>
    </source>
</reference>